<sequence>MPDVAANQLAGWILKPGDVVQARLVKLGVDRRPALVQMVIVDPNLARIESHIGVQDDLEPMTVHASALVTRRDVRQTMC</sequence>
<evidence type="ECO:0000313" key="1">
    <source>
        <dbReference type="EMBL" id="OIQ64191.1"/>
    </source>
</evidence>
<protein>
    <submittedName>
        <fullName evidence="1">Uncharacterized protein</fullName>
    </submittedName>
</protein>
<organism evidence="1">
    <name type="scientific">mine drainage metagenome</name>
    <dbReference type="NCBI Taxonomy" id="410659"/>
    <lineage>
        <taxon>unclassified sequences</taxon>
        <taxon>metagenomes</taxon>
        <taxon>ecological metagenomes</taxon>
    </lineage>
</organism>
<accession>A0A1J5P8R2</accession>
<dbReference type="AlphaFoldDB" id="A0A1J5P8R2"/>
<dbReference type="EMBL" id="MLJW01008339">
    <property type="protein sequence ID" value="OIQ64191.1"/>
    <property type="molecule type" value="Genomic_DNA"/>
</dbReference>
<proteinExistence type="predicted"/>
<name>A0A1J5P8R2_9ZZZZ</name>
<comment type="caution">
    <text evidence="1">The sequence shown here is derived from an EMBL/GenBank/DDBJ whole genome shotgun (WGS) entry which is preliminary data.</text>
</comment>
<reference evidence="1" key="1">
    <citation type="submission" date="2016-10" db="EMBL/GenBank/DDBJ databases">
        <title>Sequence of Gallionella enrichment culture.</title>
        <authorList>
            <person name="Poehlein A."/>
            <person name="Muehling M."/>
            <person name="Daniel R."/>
        </authorList>
    </citation>
    <scope>NUCLEOTIDE SEQUENCE</scope>
</reference>
<gene>
    <name evidence="1" type="ORF">GALL_542610</name>
</gene>